<protein>
    <submittedName>
        <fullName evidence="1">Uncharacterized protein</fullName>
    </submittedName>
</protein>
<sequence length="485" mass="52655">MKKVLVNFFLAGVAITDFGLVIPSPFTSLSLSNSEISSMTQWTLEVIVGGDDKRRINISAFEALLYTSAQNASNYSNSSGIPVSFLFGWLDENGSVLESLSYQGFTLTFKVSTSGRYMKYSITGYASLAIQTSLPVLRVPELSGIVQPSAVVEGLAVAVKATNYYDLDIDHCDQPTLVNHGAMTTSFNSYVRGTYSGKDDYETFPGLLKLSKSYNASRDSAGLDSYKVRKLSQAINNRKVSPLSNFLKTSFTDTKPQSSSFSYWVDEPTMTSRGCIHYKSNAGLLGTHTKDTLEYGTANTNVLTLSGSYNGVAYNMTDMNYTQVGFNVDGSGNTIAQDYQVVNSWSSTLADVFQSANIINDVNAIASQFSGDFTVTIPGSTKKYNIAQPISLLVMSGNTISPITGVYNIISVSHDISSTFVTTLKLQRLVMSSANQVAAQQGILIRGSSSYPKLSYSKTKNIVSTSKVDFGTIYPDFTYMSGTYI</sequence>
<reference evidence="1" key="1">
    <citation type="journal article" date="2021" name="Proc. Natl. Acad. Sci. U.S.A.">
        <title>A Catalog of Tens of Thousands of Viruses from Human Metagenomes Reveals Hidden Associations with Chronic Diseases.</title>
        <authorList>
            <person name="Tisza M.J."/>
            <person name="Buck C.B."/>
        </authorList>
    </citation>
    <scope>NUCLEOTIDE SEQUENCE</scope>
    <source>
        <strain evidence="1">CtgN495</strain>
    </source>
</reference>
<organism evidence="1">
    <name type="scientific">Siphoviridae sp. ctgN495</name>
    <dbReference type="NCBI Taxonomy" id="2825608"/>
    <lineage>
        <taxon>Viruses</taxon>
        <taxon>Duplodnaviria</taxon>
        <taxon>Heunggongvirae</taxon>
        <taxon>Uroviricota</taxon>
        <taxon>Caudoviricetes</taxon>
    </lineage>
</organism>
<dbReference type="EMBL" id="BK016063">
    <property type="protein sequence ID" value="DAF92200.1"/>
    <property type="molecule type" value="Genomic_DNA"/>
</dbReference>
<name>A0A8S5UCK1_9CAUD</name>
<evidence type="ECO:0000313" key="1">
    <source>
        <dbReference type="EMBL" id="DAF92200.1"/>
    </source>
</evidence>
<proteinExistence type="predicted"/>
<accession>A0A8S5UCK1</accession>